<sequence length="71" mass="7728">MSQVVEAACSRTECVGRHAADRRLLPSARSGARATTEVGERCERHLRASRIDGCATLMRRASSPWPVDGCD</sequence>
<reference evidence="1 2" key="1">
    <citation type="submission" date="2023-10" db="EMBL/GenBank/DDBJ databases">
        <title>Screening of Alkalihalobacillus lindianensis BZ-TG-R113 and Its Alleviation of Salt Stress on Rapeseed Growth.</title>
        <authorList>
            <person name="Zhao B."/>
            <person name="Guo T."/>
        </authorList>
    </citation>
    <scope>NUCLEOTIDE SEQUENCE [LARGE SCALE GENOMIC DNA]</scope>
    <source>
        <strain evidence="1 2">BZ-TG-R113</strain>
    </source>
</reference>
<accession>A0ABU3XI11</accession>
<name>A0ABU3XI11_9BACI</name>
<dbReference type="RefSeq" id="WP_317124103.1">
    <property type="nucleotide sequence ID" value="NZ_JAWJBA010000276.1"/>
</dbReference>
<evidence type="ECO:0000313" key="2">
    <source>
        <dbReference type="Proteomes" id="UP001287282"/>
    </source>
</evidence>
<keyword evidence="2" id="KW-1185">Reference proteome</keyword>
<protein>
    <submittedName>
        <fullName evidence="1">Uncharacterized protein</fullName>
    </submittedName>
</protein>
<gene>
    <name evidence="1" type="ORF">RYX56_22250</name>
</gene>
<feature type="non-terminal residue" evidence="1">
    <location>
        <position position="71"/>
    </location>
</feature>
<comment type="caution">
    <text evidence="1">The sequence shown here is derived from an EMBL/GenBank/DDBJ whole genome shotgun (WGS) entry which is preliminary data.</text>
</comment>
<organism evidence="1 2">
    <name type="scientific">Alkalihalophilus lindianensis</name>
    <dbReference type="NCBI Taxonomy" id="1630542"/>
    <lineage>
        <taxon>Bacteria</taxon>
        <taxon>Bacillati</taxon>
        <taxon>Bacillota</taxon>
        <taxon>Bacilli</taxon>
        <taxon>Bacillales</taxon>
        <taxon>Bacillaceae</taxon>
        <taxon>Alkalihalophilus</taxon>
    </lineage>
</organism>
<dbReference type="Proteomes" id="UP001287282">
    <property type="component" value="Unassembled WGS sequence"/>
</dbReference>
<proteinExistence type="predicted"/>
<dbReference type="EMBL" id="JAWJBA010000276">
    <property type="protein sequence ID" value="MDV2687074.1"/>
    <property type="molecule type" value="Genomic_DNA"/>
</dbReference>
<evidence type="ECO:0000313" key="1">
    <source>
        <dbReference type="EMBL" id="MDV2687074.1"/>
    </source>
</evidence>